<protein>
    <submittedName>
        <fullName evidence="1">Uncharacterized protein</fullName>
    </submittedName>
</protein>
<proteinExistence type="predicted"/>
<dbReference type="EMBL" id="VSSQ01058830">
    <property type="protein sequence ID" value="MPN12478.1"/>
    <property type="molecule type" value="Genomic_DNA"/>
</dbReference>
<name>A0A645FDK1_9ZZZZ</name>
<dbReference type="AlphaFoldDB" id="A0A645FDK1"/>
<accession>A0A645FDK1</accession>
<gene>
    <name evidence="1" type="ORF">SDC9_159796</name>
</gene>
<comment type="caution">
    <text evidence="1">The sequence shown here is derived from an EMBL/GenBank/DDBJ whole genome shotgun (WGS) entry which is preliminary data.</text>
</comment>
<reference evidence="1" key="1">
    <citation type="submission" date="2019-08" db="EMBL/GenBank/DDBJ databases">
        <authorList>
            <person name="Kucharzyk K."/>
            <person name="Murdoch R.W."/>
            <person name="Higgins S."/>
            <person name="Loffler F."/>
        </authorList>
    </citation>
    <scope>NUCLEOTIDE SEQUENCE</scope>
</reference>
<organism evidence="1">
    <name type="scientific">bioreactor metagenome</name>
    <dbReference type="NCBI Taxonomy" id="1076179"/>
    <lineage>
        <taxon>unclassified sequences</taxon>
        <taxon>metagenomes</taxon>
        <taxon>ecological metagenomes</taxon>
    </lineage>
</organism>
<evidence type="ECO:0000313" key="1">
    <source>
        <dbReference type="EMBL" id="MPN12478.1"/>
    </source>
</evidence>
<sequence>MDQRGAEDAVADDVHTQRRTDAGLLFVEDGLARERQVPAAILFWPAQARPAGAADMVFPGAAPGKVVGIGLAMVLGPCGLEARILGFEPLAHGQAEGFVFRRIAHLHGGFPCMGVCKKKSIWRPPSKEFKWFSL</sequence>